<evidence type="ECO:0000313" key="1">
    <source>
        <dbReference type="EMBL" id="GIY20257.1"/>
    </source>
</evidence>
<gene>
    <name evidence="1" type="ORF">CEXT_446761</name>
</gene>
<dbReference type="Proteomes" id="UP001054945">
    <property type="component" value="Unassembled WGS sequence"/>
</dbReference>
<dbReference type="EMBL" id="BPLR01007860">
    <property type="protein sequence ID" value="GIY20257.1"/>
    <property type="molecule type" value="Genomic_DNA"/>
</dbReference>
<keyword evidence="2" id="KW-1185">Reference proteome</keyword>
<proteinExistence type="predicted"/>
<accession>A0AAV4RG07</accession>
<organism evidence="1 2">
    <name type="scientific">Caerostris extrusa</name>
    <name type="common">Bark spider</name>
    <name type="synonym">Caerostris bankana</name>
    <dbReference type="NCBI Taxonomy" id="172846"/>
    <lineage>
        <taxon>Eukaryota</taxon>
        <taxon>Metazoa</taxon>
        <taxon>Ecdysozoa</taxon>
        <taxon>Arthropoda</taxon>
        <taxon>Chelicerata</taxon>
        <taxon>Arachnida</taxon>
        <taxon>Araneae</taxon>
        <taxon>Araneomorphae</taxon>
        <taxon>Entelegynae</taxon>
        <taxon>Araneoidea</taxon>
        <taxon>Araneidae</taxon>
        <taxon>Caerostris</taxon>
    </lineage>
</organism>
<comment type="caution">
    <text evidence="1">The sequence shown here is derived from an EMBL/GenBank/DDBJ whole genome shotgun (WGS) entry which is preliminary data.</text>
</comment>
<evidence type="ECO:0000313" key="2">
    <source>
        <dbReference type="Proteomes" id="UP001054945"/>
    </source>
</evidence>
<dbReference type="AlphaFoldDB" id="A0AAV4RG07"/>
<name>A0AAV4RG07_CAEEX</name>
<reference evidence="1 2" key="1">
    <citation type="submission" date="2021-06" db="EMBL/GenBank/DDBJ databases">
        <title>Caerostris extrusa draft genome.</title>
        <authorList>
            <person name="Kono N."/>
            <person name="Arakawa K."/>
        </authorList>
    </citation>
    <scope>NUCLEOTIDE SEQUENCE [LARGE SCALE GENOMIC DNA]</scope>
</reference>
<protein>
    <submittedName>
        <fullName evidence="1">Uncharacterized protein</fullName>
    </submittedName>
</protein>
<sequence length="105" mass="11957">MALVTFMAPITFVTRRGEPACHGCVMACSLTCMWTNEMLVSAEYCRRPALMARTDLLDDTRWDYNVGDLVKECRDSDRHTPVEPAVLWKTIHIPLSMSHSHGWVC</sequence>